<name>A0A0E9WS47_ANGAN</name>
<reference evidence="1" key="1">
    <citation type="submission" date="2014-11" db="EMBL/GenBank/DDBJ databases">
        <authorList>
            <person name="Amaro Gonzalez C."/>
        </authorList>
    </citation>
    <scope>NUCLEOTIDE SEQUENCE</scope>
</reference>
<organism evidence="1">
    <name type="scientific">Anguilla anguilla</name>
    <name type="common">European freshwater eel</name>
    <name type="synonym">Muraena anguilla</name>
    <dbReference type="NCBI Taxonomy" id="7936"/>
    <lineage>
        <taxon>Eukaryota</taxon>
        <taxon>Metazoa</taxon>
        <taxon>Chordata</taxon>
        <taxon>Craniata</taxon>
        <taxon>Vertebrata</taxon>
        <taxon>Euteleostomi</taxon>
        <taxon>Actinopterygii</taxon>
        <taxon>Neopterygii</taxon>
        <taxon>Teleostei</taxon>
        <taxon>Anguilliformes</taxon>
        <taxon>Anguillidae</taxon>
        <taxon>Anguilla</taxon>
    </lineage>
</organism>
<reference evidence="1" key="2">
    <citation type="journal article" date="2015" name="Fish Shellfish Immunol.">
        <title>Early steps in the European eel (Anguilla anguilla)-Vibrio vulnificus interaction in the gills: Role of the RtxA13 toxin.</title>
        <authorList>
            <person name="Callol A."/>
            <person name="Pajuelo D."/>
            <person name="Ebbesson L."/>
            <person name="Teles M."/>
            <person name="MacKenzie S."/>
            <person name="Amaro C."/>
        </authorList>
    </citation>
    <scope>NUCLEOTIDE SEQUENCE</scope>
</reference>
<sequence length="41" mass="4650">MAFSTSSARVQVSDSGYKELLCCHIYISGREPPPLSEMRFR</sequence>
<accession>A0A0E9WS47</accession>
<proteinExistence type="predicted"/>
<evidence type="ECO:0000313" key="1">
    <source>
        <dbReference type="EMBL" id="JAH92278.1"/>
    </source>
</evidence>
<protein>
    <submittedName>
        <fullName evidence="1">Uncharacterized protein</fullName>
    </submittedName>
</protein>
<dbReference type="AlphaFoldDB" id="A0A0E9WS47"/>
<dbReference type="EMBL" id="GBXM01016299">
    <property type="protein sequence ID" value="JAH92278.1"/>
    <property type="molecule type" value="Transcribed_RNA"/>
</dbReference>